<dbReference type="Proteomes" id="UP000596742">
    <property type="component" value="Unassembled WGS sequence"/>
</dbReference>
<dbReference type="OrthoDB" id="6129502at2759"/>
<accession>A0A8B6G8V0</accession>
<name>A0A8B6G8V0_MYTGA</name>
<evidence type="ECO:0000313" key="1">
    <source>
        <dbReference type="EMBL" id="VDI60605.1"/>
    </source>
</evidence>
<reference evidence="1" key="1">
    <citation type="submission" date="2018-11" db="EMBL/GenBank/DDBJ databases">
        <authorList>
            <person name="Alioto T."/>
            <person name="Alioto T."/>
        </authorList>
    </citation>
    <scope>NUCLEOTIDE SEQUENCE</scope>
</reference>
<protein>
    <submittedName>
        <fullName evidence="1">Uncharacterized protein</fullName>
    </submittedName>
</protein>
<evidence type="ECO:0000313" key="2">
    <source>
        <dbReference type="Proteomes" id="UP000596742"/>
    </source>
</evidence>
<organism evidence="1 2">
    <name type="scientific">Mytilus galloprovincialis</name>
    <name type="common">Mediterranean mussel</name>
    <dbReference type="NCBI Taxonomy" id="29158"/>
    <lineage>
        <taxon>Eukaryota</taxon>
        <taxon>Metazoa</taxon>
        <taxon>Spiralia</taxon>
        <taxon>Lophotrochozoa</taxon>
        <taxon>Mollusca</taxon>
        <taxon>Bivalvia</taxon>
        <taxon>Autobranchia</taxon>
        <taxon>Pteriomorphia</taxon>
        <taxon>Mytilida</taxon>
        <taxon>Mytiloidea</taxon>
        <taxon>Mytilidae</taxon>
        <taxon>Mytilinae</taxon>
        <taxon>Mytilus</taxon>
    </lineage>
</organism>
<dbReference type="EMBL" id="UYJE01008063">
    <property type="protein sequence ID" value="VDI60605.1"/>
    <property type="molecule type" value="Genomic_DNA"/>
</dbReference>
<sequence length="113" mass="13489">MELSTLSPELDRHKSEMENELLIKLGVKKEEFDWHPDIIDRKSERPKSCIHIEYPLDIKVGRPKNDTTEQNRNPWYCNNQALRQMTMVSRHGPRSLYFNKHRTMSNTVNILRI</sequence>
<dbReference type="AlphaFoldDB" id="A0A8B6G8V0"/>
<keyword evidence="2" id="KW-1185">Reference proteome</keyword>
<proteinExistence type="predicted"/>
<gene>
    <name evidence="1" type="ORF">MGAL_10B006228</name>
</gene>
<comment type="caution">
    <text evidence="1">The sequence shown here is derived from an EMBL/GenBank/DDBJ whole genome shotgun (WGS) entry which is preliminary data.</text>
</comment>